<comment type="caution">
    <text evidence="1">The sequence shown here is derived from an EMBL/GenBank/DDBJ whole genome shotgun (WGS) entry which is preliminary data.</text>
</comment>
<evidence type="ECO:0000313" key="2">
    <source>
        <dbReference type="Proteomes" id="UP000224460"/>
    </source>
</evidence>
<organism evidence="1 2">
    <name type="scientific">Sporanaerobium hydrogeniformans</name>
    <dbReference type="NCBI Taxonomy" id="3072179"/>
    <lineage>
        <taxon>Bacteria</taxon>
        <taxon>Bacillati</taxon>
        <taxon>Bacillota</taxon>
        <taxon>Clostridia</taxon>
        <taxon>Lachnospirales</taxon>
        <taxon>Lachnospiraceae</taxon>
        <taxon>Sporanaerobium</taxon>
    </lineage>
</organism>
<name>A0AC61D6B6_9FIRM</name>
<protein>
    <submittedName>
        <fullName evidence="1">Chromosome partitioning protein ParB</fullName>
    </submittedName>
</protein>
<gene>
    <name evidence="1" type="ORF">CS063_16920</name>
</gene>
<keyword evidence="2" id="KW-1185">Reference proteome</keyword>
<dbReference type="EMBL" id="PEDL01000041">
    <property type="protein sequence ID" value="PHV69224.1"/>
    <property type="molecule type" value="Genomic_DNA"/>
</dbReference>
<sequence length="311" mass="36047">MGKFSINDLMNTKSRGAVKELGAYKYMKMNTLELIPSEDNFYSMNEIEELAESILLVGLQQPIVLGKVEDEYRVISGHRRLSAMKRLLEQGHNQFEKIECLYAEMSESMLNLSLIVGNAFTRKMTDYDLVMQEKKLKEALLKAKEAGEIEIKGKLRDFIAELMDVSRTKVGQIEAINNNLSDEAKEELKEGNMNFTTAYEVSRLTKKEQEEVVNHIKQGNSEGVKDIIEEKKEQKRKEQEEEKVEPVLREPAAKELLGQPIKVSETDTQYYKQKEYTPVEILQELIIMNELITDEEFEKIATIFYLCRERR</sequence>
<proteinExistence type="predicted"/>
<dbReference type="Proteomes" id="UP000224460">
    <property type="component" value="Unassembled WGS sequence"/>
</dbReference>
<reference evidence="1" key="1">
    <citation type="submission" date="2017-10" db="EMBL/GenBank/DDBJ databases">
        <title>Genome sequence of cellulolytic Lachnospiraceae bacterium XHS1971 isolated from hotspring sediment.</title>
        <authorList>
            <person name="Vasudevan G."/>
            <person name="Joshi A.J."/>
            <person name="Hivarkar S."/>
            <person name="Lanjekar V.B."/>
            <person name="Dhakephalkar P.K."/>
            <person name="Dagar S."/>
        </authorList>
    </citation>
    <scope>NUCLEOTIDE SEQUENCE</scope>
    <source>
        <strain evidence="1">XHS1971</strain>
    </source>
</reference>
<evidence type="ECO:0000313" key="1">
    <source>
        <dbReference type="EMBL" id="PHV69224.1"/>
    </source>
</evidence>
<accession>A0AC61D6B6</accession>